<gene>
    <name evidence="3" type="ORF">IAD15_04015</name>
</gene>
<reference evidence="3" key="1">
    <citation type="submission" date="2020-10" db="EMBL/GenBank/DDBJ databases">
        <authorList>
            <person name="Gilroy R."/>
        </authorList>
    </citation>
    <scope>NUCLEOTIDE SEQUENCE</scope>
    <source>
        <strain evidence="3">CHK195-11698</strain>
    </source>
</reference>
<protein>
    <submittedName>
        <fullName evidence="3">Uncharacterized protein</fullName>
    </submittedName>
</protein>
<reference evidence="3" key="2">
    <citation type="journal article" date="2021" name="PeerJ">
        <title>Extensive microbial diversity within the chicken gut microbiome revealed by metagenomics and culture.</title>
        <authorList>
            <person name="Gilroy R."/>
            <person name="Ravi A."/>
            <person name="Getino M."/>
            <person name="Pursley I."/>
            <person name="Horton D.L."/>
            <person name="Alikhan N.F."/>
            <person name="Baker D."/>
            <person name="Gharbi K."/>
            <person name="Hall N."/>
            <person name="Watson M."/>
            <person name="Adriaenssens E.M."/>
            <person name="Foster-Nyarko E."/>
            <person name="Jarju S."/>
            <person name="Secka A."/>
            <person name="Antonio M."/>
            <person name="Oren A."/>
            <person name="Chaudhuri R.R."/>
            <person name="La Ragione R."/>
            <person name="Hildebrand F."/>
            <person name="Pallen M.J."/>
        </authorList>
    </citation>
    <scope>NUCLEOTIDE SEQUENCE</scope>
    <source>
        <strain evidence="3">CHK195-11698</strain>
    </source>
</reference>
<feature type="region of interest" description="Disordered" evidence="1">
    <location>
        <begin position="29"/>
        <end position="57"/>
    </location>
</feature>
<evidence type="ECO:0000313" key="4">
    <source>
        <dbReference type="Proteomes" id="UP000824175"/>
    </source>
</evidence>
<evidence type="ECO:0000256" key="2">
    <source>
        <dbReference type="SAM" id="SignalP"/>
    </source>
</evidence>
<feature type="signal peptide" evidence="2">
    <location>
        <begin position="1"/>
        <end position="26"/>
    </location>
</feature>
<evidence type="ECO:0000313" key="3">
    <source>
        <dbReference type="EMBL" id="HIU13216.1"/>
    </source>
</evidence>
<proteinExistence type="predicted"/>
<dbReference type="AlphaFoldDB" id="A0A9D1HN83"/>
<feature type="chain" id="PRO_5039374327" evidence="2">
    <location>
        <begin position="27"/>
        <end position="57"/>
    </location>
</feature>
<keyword evidence="2" id="KW-0732">Signal</keyword>
<name>A0A9D1HN83_9FIRM</name>
<evidence type="ECO:0000256" key="1">
    <source>
        <dbReference type="SAM" id="MobiDB-lite"/>
    </source>
</evidence>
<comment type="caution">
    <text evidence="3">The sequence shown here is derived from an EMBL/GenBank/DDBJ whole genome shotgun (WGS) entry which is preliminary data.</text>
</comment>
<organism evidence="3 4">
    <name type="scientific">Candidatus Fimiplasma intestinipullorum</name>
    <dbReference type="NCBI Taxonomy" id="2840825"/>
    <lineage>
        <taxon>Bacteria</taxon>
        <taxon>Bacillati</taxon>
        <taxon>Bacillota</taxon>
        <taxon>Clostridia</taxon>
        <taxon>Eubacteriales</taxon>
        <taxon>Candidatus Fimiplasma</taxon>
    </lineage>
</organism>
<dbReference type="EMBL" id="DVMJ01000030">
    <property type="protein sequence ID" value="HIU13216.1"/>
    <property type="molecule type" value="Genomic_DNA"/>
</dbReference>
<dbReference type="Proteomes" id="UP000824175">
    <property type="component" value="Unassembled WGS sequence"/>
</dbReference>
<accession>A0A9D1HN83</accession>
<sequence length="57" mass="6127">MKKRISLIVTTCFLVLAAMLSLYANASASPVRSEDNEGTVTSSNPINPLFDKDEPLG</sequence>